<feature type="compositionally biased region" description="Low complexity" evidence="2">
    <location>
        <begin position="425"/>
        <end position="451"/>
    </location>
</feature>
<dbReference type="PANTHER" id="PTHR31654">
    <property type="entry name" value="SECRETED BETA-GLUCOSIDASE ADG3-RELATED"/>
    <property type="match status" value="1"/>
</dbReference>
<evidence type="ECO:0000313" key="4">
    <source>
        <dbReference type="EMBL" id="QKX61764.1"/>
    </source>
</evidence>
<dbReference type="Proteomes" id="UP000509510">
    <property type="component" value="Chromosome V"/>
</dbReference>
<dbReference type="KEGG" id="trg:TRUGW13939_08920"/>
<proteinExistence type="inferred from homology"/>
<feature type="compositionally biased region" description="Basic residues" evidence="2">
    <location>
        <begin position="25"/>
        <end position="34"/>
    </location>
</feature>
<keyword evidence="5" id="KW-1185">Reference proteome</keyword>
<evidence type="ECO:0000256" key="3">
    <source>
        <dbReference type="SAM" id="SignalP"/>
    </source>
</evidence>
<sequence>MRANTMASRLAAIVGLVAIAEAAHSHGHLHHRRHPDTEKQTEKRGGQCEFPSDAGLVAVTPDEQNAGWAMSPNQLCEPGSYCPYACPPGQVSMQWNPKATSYTYPLSMDGGLYCDESGTIQKPFPEKPYCADGTGAVNAVNKAGKPLSFCQTVLPGNEAMLIPTLVEETATLAVPDPSYWCSTAAHFYINPPGTGDEGCIWGTSDNPIGNWAYFVAGANTDSDGNTFVKIGYNPVVQEPATPFRDTPATYGVEITCEDDAGCNGLPCKIDPSSDGLNEVTSNESADGAGGGAFCVVTVPKGQTANINVFEAGDSSAPAPSGPASTTSPATSSAPPTTTSTSTTSTSTTPTTTSTSTTPTTTTTTTTSTTPTTTSTTPTTTTTKTSTSKHVSTTSPSSTKTTPSSTPASRTPSGTYSYAPHVFIETGSGSAGSPTGSSGASAASATTSGAAAPMSTGSVAGLALGLFAGVMMQL</sequence>
<gene>
    <name evidence="4" type="ORF">TRUGW13939_08920</name>
</gene>
<dbReference type="AlphaFoldDB" id="A0A7H8R5W0"/>
<dbReference type="EMBL" id="CP055902">
    <property type="protein sequence ID" value="QKX61764.1"/>
    <property type="molecule type" value="Genomic_DNA"/>
</dbReference>
<evidence type="ECO:0000256" key="1">
    <source>
        <dbReference type="ARBA" id="ARBA00010579"/>
    </source>
</evidence>
<keyword evidence="3" id="KW-0732">Signal</keyword>
<dbReference type="Pfam" id="PF03856">
    <property type="entry name" value="SUN"/>
    <property type="match status" value="1"/>
</dbReference>
<feature type="compositionally biased region" description="Low complexity" evidence="2">
    <location>
        <begin position="314"/>
        <end position="412"/>
    </location>
</feature>
<dbReference type="InterPro" id="IPR005556">
    <property type="entry name" value="SUN"/>
</dbReference>
<reference evidence="5" key="1">
    <citation type="submission" date="2020-06" db="EMBL/GenBank/DDBJ databases">
        <title>A chromosome-scale genome assembly of Talaromyces rugulosus W13939.</title>
        <authorList>
            <person name="Wang B."/>
            <person name="Guo L."/>
            <person name="Ye K."/>
            <person name="Wang L."/>
        </authorList>
    </citation>
    <scope>NUCLEOTIDE SEQUENCE [LARGE SCALE GENOMIC DNA]</scope>
    <source>
        <strain evidence="5">W13939</strain>
    </source>
</reference>
<comment type="similarity">
    <text evidence="1">Belongs to the SUN family.</text>
</comment>
<evidence type="ECO:0008006" key="6">
    <source>
        <dbReference type="Google" id="ProtNLM"/>
    </source>
</evidence>
<feature type="region of interest" description="Disordered" evidence="2">
    <location>
        <begin position="25"/>
        <end position="46"/>
    </location>
</feature>
<dbReference type="OrthoDB" id="5554151at2759"/>
<evidence type="ECO:0000313" key="5">
    <source>
        <dbReference type="Proteomes" id="UP000509510"/>
    </source>
</evidence>
<dbReference type="RefSeq" id="XP_035347938.1">
    <property type="nucleotide sequence ID" value="XM_035492045.1"/>
</dbReference>
<feature type="chain" id="PRO_5028983388" description="SUN domain-containing protein" evidence="3">
    <location>
        <begin position="23"/>
        <end position="473"/>
    </location>
</feature>
<protein>
    <recommendedName>
        <fullName evidence="6">SUN domain-containing protein</fullName>
    </recommendedName>
</protein>
<evidence type="ECO:0000256" key="2">
    <source>
        <dbReference type="SAM" id="MobiDB-lite"/>
    </source>
</evidence>
<feature type="region of interest" description="Disordered" evidence="2">
    <location>
        <begin position="311"/>
        <end position="451"/>
    </location>
</feature>
<dbReference type="GeneID" id="55996404"/>
<feature type="signal peptide" evidence="3">
    <location>
        <begin position="1"/>
        <end position="22"/>
    </location>
</feature>
<feature type="compositionally biased region" description="Basic and acidic residues" evidence="2">
    <location>
        <begin position="35"/>
        <end position="46"/>
    </location>
</feature>
<accession>A0A7H8R5W0</accession>
<dbReference type="PANTHER" id="PTHR31654:SF0">
    <property type="entry name" value="SECRETED BETA-GLUCOSIDASE ADG3-RELATED"/>
    <property type="match status" value="1"/>
</dbReference>
<dbReference type="InterPro" id="IPR053088">
    <property type="entry name" value="Beta-glucosidase/SUN-like"/>
</dbReference>
<organism evidence="4 5">
    <name type="scientific">Talaromyces rugulosus</name>
    <name type="common">Penicillium rugulosum</name>
    <dbReference type="NCBI Taxonomy" id="121627"/>
    <lineage>
        <taxon>Eukaryota</taxon>
        <taxon>Fungi</taxon>
        <taxon>Dikarya</taxon>
        <taxon>Ascomycota</taxon>
        <taxon>Pezizomycotina</taxon>
        <taxon>Eurotiomycetes</taxon>
        <taxon>Eurotiomycetidae</taxon>
        <taxon>Eurotiales</taxon>
        <taxon>Trichocomaceae</taxon>
        <taxon>Talaromyces</taxon>
        <taxon>Talaromyces sect. Islandici</taxon>
    </lineage>
</organism>
<name>A0A7H8R5W0_TALRU</name>